<evidence type="ECO:0000259" key="2">
    <source>
        <dbReference type="Pfam" id="PF00382"/>
    </source>
</evidence>
<protein>
    <recommendedName>
        <fullName evidence="2">Transcription factor TFIIB cyclin-like domain-containing protein</fullName>
    </recommendedName>
</protein>
<comment type="caution">
    <text evidence="3">The sequence shown here is derived from an EMBL/GenBank/DDBJ whole genome shotgun (WGS) entry which is preliminary data.</text>
</comment>
<dbReference type="AlphaFoldDB" id="A0A5J5FC40"/>
<proteinExistence type="predicted"/>
<dbReference type="EMBL" id="VXIS01000002">
    <property type="protein sequence ID" value="KAA8914897.1"/>
    <property type="molecule type" value="Genomic_DNA"/>
</dbReference>
<evidence type="ECO:0000256" key="1">
    <source>
        <dbReference type="SAM" id="MobiDB-lite"/>
    </source>
</evidence>
<dbReference type="Proteomes" id="UP000326924">
    <property type="component" value="Unassembled WGS sequence"/>
</dbReference>
<sequence>MTLDNFLTLAPVNSAATLHCPEHFIDQAQRWFTLAITNNFTRGRKSLYVIACCHYIACRIDYANRLLGRPPDQLFHFTPDVPENSDCFPAVRAIESEISSLINDQSSSAIVKEPTLSLKAFSRTTLTILTTSTTTGKFRAPSLTTRKSISKPGNVSGPSSIKTGPAIRRSRG</sequence>
<dbReference type="SUPFAM" id="SSF47954">
    <property type="entry name" value="Cyclin-like"/>
    <property type="match status" value="1"/>
</dbReference>
<feature type="domain" description="Transcription factor TFIIB cyclin-like" evidence="2">
    <location>
        <begin position="15"/>
        <end position="65"/>
    </location>
</feature>
<dbReference type="OrthoDB" id="511529at2759"/>
<keyword evidence="4" id="KW-1185">Reference proteome</keyword>
<dbReference type="InterPro" id="IPR013150">
    <property type="entry name" value="TFIIB_cyclin"/>
</dbReference>
<dbReference type="InterPro" id="IPR036915">
    <property type="entry name" value="Cyclin-like_sf"/>
</dbReference>
<gene>
    <name evidence="3" type="ORF">FN846DRAFT_925451</name>
</gene>
<feature type="region of interest" description="Disordered" evidence="1">
    <location>
        <begin position="142"/>
        <end position="172"/>
    </location>
</feature>
<name>A0A5J5FC40_9PEZI</name>
<dbReference type="InParanoid" id="A0A5J5FC40"/>
<dbReference type="GO" id="GO:0017025">
    <property type="term" value="F:TBP-class protein binding"/>
    <property type="evidence" value="ECO:0007669"/>
    <property type="project" value="InterPro"/>
</dbReference>
<organism evidence="3 4">
    <name type="scientific">Sphaerosporella brunnea</name>
    <dbReference type="NCBI Taxonomy" id="1250544"/>
    <lineage>
        <taxon>Eukaryota</taxon>
        <taxon>Fungi</taxon>
        <taxon>Dikarya</taxon>
        <taxon>Ascomycota</taxon>
        <taxon>Pezizomycotina</taxon>
        <taxon>Pezizomycetes</taxon>
        <taxon>Pezizales</taxon>
        <taxon>Pyronemataceae</taxon>
        <taxon>Sphaerosporella</taxon>
    </lineage>
</organism>
<evidence type="ECO:0000313" key="3">
    <source>
        <dbReference type="EMBL" id="KAA8914897.1"/>
    </source>
</evidence>
<accession>A0A5J5FC40</accession>
<evidence type="ECO:0000313" key="4">
    <source>
        <dbReference type="Proteomes" id="UP000326924"/>
    </source>
</evidence>
<reference evidence="3 4" key="1">
    <citation type="submission" date="2019-09" db="EMBL/GenBank/DDBJ databases">
        <title>Draft genome of the ectomycorrhizal ascomycete Sphaerosporella brunnea.</title>
        <authorList>
            <consortium name="DOE Joint Genome Institute"/>
            <person name="Benucci G.M."/>
            <person name="Marozzi G."/>
            <person name="Antonielli L."/>
            <person name="Sanchez S."/>
            <person name="Marco P."/>
            <person name="Wang X."/>
            <person name="Falini L.B."/>
            <person name="Barry K."/>
            <person name="Haridas S."/>
            <person name="Lipzen A."/>
            <person name="Labutti K."/>
            <person name="Grigoriev I.V."/>
            <person name="Murat C."/>
            <person name="Martin F."/>
            <person name="Albertini E."/>
            <person name="Donnini D."/>
            <person name="Bonito G."/>
        </authorList>
    </citation>
    <scope>NUCLEOTIDE SEQUENCE [LARGE SCALE GENOMIC DNA]</scope>
    <source>
        <strain evidence="3 4">Sb_GMNB300</strain>
    </source>
</reference>
<dbReference type="Gene3D" id="1.10.472.10">
    <property type="entry name" value="Cyclin-like"/>
    <property type="match status" value="1"/>
</dbReference>
<dbReference type="Pfam" id="PF00382">
    <property type="entry name" value="TFIIB"/>
    <property type="match status" value="1"/>
</dbReference>
<feature type="compositionally biased region" description="Polar residues" evidence="1">
    <location>
        <begin position="142"/>
        <end position="162"/>
    </location>
</feature>